<dbReference type="InterPro" id="IPR010970">
    <property type="entry name" value="Cys_dSase_SufS"/>
</dbReference>
<dbReference type="PANTHER" id="PTHR43586">
    <property type="entry name" value="CYSTEINE DESULFURASE"/>
    <property type="match status" value="1"/>
</dbReference>
<evidence type="ECO:0000256" key="2">
    <source>
        <dbReference type="ARBA" id="ARBA00010447"/>
    </source>
</evidence>
<dbReference type="Pfam" id="PF00266">
    <property type="entry name" value="Aminotran_5"/>
    <property type="match status" value="1"/>
</dbReference>
<dbReference type="GO" id="GO:0031071">
    <property type="term" value="F:cysteine desulfurase activity"/>
    <property type="evidence" value="ECO:0007669"/>
    <property type="project" value="UniProtKB-UniRule"/>
</dbReference>
<evidence type="ECO:0000256" key="7">
    <source>
        <dbReference type="RuleBase" id="RU004504"/>
    </source>
</evidence>
<keyword evidence="11" id="KW-1185">Reference proteome</keyword>
<comment type="catalytic activity">
    <reaction evidence="6 8">
        <text>(sulfur carrier)-H + L-cysteine = (sulfur carrier)-SH + L-alanine</text>
        <dbReference type="Rhea" id="RHEA:43892"/>
        <dbReference type="Rhea" id="RHEA-COMP:14737"/>
        <dbReference type="Rhea" id="RHEA-COMP:14739"/>
        <dbReference type="ChEBI" id="CHEBI:29917"/>
        <dbReference type="ChEBI" id="CHEBI:35235"/>
        <dbReference type="ChEBI" id="CHEBI:57972"/>
        <dbReference type="ChEBI" id="CHEBI:64428"/>
        <dbReference type="EC" id="2.8.1.7"/>
    </reaction>
</comment>
<feature type="domain" description="Aminotransferase class V" evidence="9">
    <location>
        <begin position="25"/>
        <end position="393"/>
    </location>
</feature>
<dbReference type="AlphaFoldDB" id="A0A5Q2QFP2"/>
<dbReference type="KEGG" id="llp:GH975_11695"/>
<dbReference type="GO" id="GO:0030170">
    <property type="term" value="F:pyridoxal phosphate binding"/>
    <property type="evidence" value="ECO:0007669"/>
    <property type="project" value="UniProtKB-UniRule"/>
</dbReference>
<proteinExistence type="inferred from homology"/>
<dbReference type="PANTHER" id="PTHR43586:SF8">
    <property type="entry name" value="CYSTEINE DESULFURASE 1, CHLOROPLASTIC"/>
    <property type="match status" value="1"/>
</dbReference>
<accession>A0A5Q2QFP2</accession>
<evidence type="ECO:0000313" key="10">
    <source>
        <dbReference type="EMBL" id="QGG81191.1"/>
    </source>
</evidence>
<dbReference type="SUPFAM" id="SSF53383">
    <property type="entry name" value="PLP-dependent transferases"/>
    <property type="match status" value="1"/>
</dbReference>
<reference evidence="10 11" key="1">
    <citation type="submission" date="2019-11" db="EMBL/GenBank/DDBJ databases">
        <authorList>
            <person name="Khan S.A."/>
            <person name="Jeon C.O."/>
            <person name="Chun B.H."/>
        </authorList>
    </citation>
    <scope>NUCLEOTIDE SEQUENCE [LARGE SCALE GENOMIC DNA]</scope>
    <source>
        <strain evidence="10 11">IMCC 1097</strain>
    </source>
</reference>
<evidence type="ECO:0000256" key="4">
    <source>
        <dbReference type="ARBA" id="ARBA00022679"/>
    </source>
</evidence>
<evidence type="ECO:0000256" key="5">
    <source>
        <dbReference type="ARBA" id="ARBA00022898"/>
    </source>
</evidence>
<dbReference type="Gene3D" id="3.40.640.10">
    <property type="entry name" value="Type I PLP-dependent aspartate aminotransferase-like (Major domain)"/>
    <property type="match status" value="1"/>
</dbReference>
<evidence type="ECO:0000256" key="3">
    <source>
        <dbReference type="ARBA" id="ARBA00012239"/>
    </source>
</evidence>
<dbReference type="GO" id="GO:0006534">
    <property type="term" value="P:cysteine metabolic process"/>
    <property type="evidence" value="ECO:0007669"/>
    <property type="project" value="UniProtKB-UniRule"/>
</dbReference>
<gene>
    <name evidence="10" type="primary">sufS</name>
    <name evidence="10" type="ORF">GH975_11695</name>
</gene>
<evidence type="ECO:0000256" key="8">
    <source>
        <dbReference type="RuleBase" id="RU004506"/>
    </source>
</evidence>
<comment type="similarity">
    <text evidence="2 8">Belongs to the class-V pyridoxal-phosphate-dependent aminotransferase family. Csd subfamily.</text>
</comment>
<dbReference type="CDD" id="cd06453">
    <property type="entry name" value="SufS_like"/>
    <property type="match status" value="1"/>
</dbReference>
<dbReference type="InterPro" id="IPR015421">
    <property type="entry name" value="PyrdxlP-dep_Trfase_major"/>
</dbReference>
<comment type="cofactor">
    <cofactor evidence="1 7">
        <name>pyridoxal 5'-phosphate</name>
        <dbReference type="ChEBI" id="CHEBI:597326"/>
    </cofactor>
</comment>
<dbReference type="InterPro" id="IPR020578">
    <property type="entry name" value="Aminotrans_V_PyrdxlP_BS"/>
</dbReference>
<comment type="function">
    <text evidence="8">Catalyzes the removal of elemental sulfur and selenium atoms from L-cysteine, L-cystine, L-selenocysteine, and L-selenocystine to produce L-alanine.</text>
</comment>
<dbReference type="Gene3D" id="3.90.1150.10">
    <property type="entry name" value="Aspartate Aminotransferase, domain 1"/>
    <property type="match status" value="1"/>
</dbReference>
<keyword evidence="5 8" id="KW-0663">Pyridoxal phosphate</keyword>
<evidence type="ECO:0000256" key="1">
    <source>
        <dbReference type="ARBA" id="ARBA00001933"/>
    </source>
</evidence>
<protein>
    <recommendedName>
        <fullName evidence="3 8">Cysteine desulfurase</fullName>
        <ecNumber evidence="3 8">2.8.1.7</ecNumber>
    </recommendedName>
</protein>
<dbReference type="InterPro" id="IPR015422">
    <property type="entry name" value="PyrdxlP-dep_Trfase_small"/>
</dbReference>
<dbReference type="RefSeq" id="WP_153714694.1">
    <property type="nucleotide sequence ID" value="NZ_CP045871.1"/>
</dbReference>
<name>A0A5Q2QFP2_9GAMM</name>
<dbReference type="EC" id="2.8.1.7" evidence="3 8"/>
<sequence length="405" mass="42961">MSFDVEAIRAQFPILSTQVHGKPLVYLDSGASSQKPEAVLDAMDHYYRHTHSNVHRGVHELSQLATEAYEATRTKVANWINAASEREVVFTRGTTEAINLVAQTFGLRLTAGDRILVSELEHHANLVPWQMLAQRSGAALVKIPVMPNGELDQSVYRAELAKGAALVAICAVSNALGTRIPVKDMCAQARAAGAVTLVDGAQAVPHDRVDVQALGCDFYAFSSHKMYGPTGIGVLYGREAVLETLPPWQGGGDMIDHVTFESSTYNVLPYRLEAGTPSIAEGIGLGAAIDWLHSFDFDAAAAHEQALYDYARTELAAIDGLRLIGTAGAACGAISFEIAGIAASDLGTLLDQQGIAVRTGHHCAMPALQAMGVNGTTRASLGIYNTRGDIDALVAGIDVAMGILL</sequence>
<dbReference type="PROSITE" id="PS00595">
    <property type="entry name" value="AA_TRANSFER_CLASS_5"/>
    <property type="match status" value="1"/>
</dbReference>
<dbReference type="EMBL" id="CP045871">
    <property type="protein sequence ID" value="QGG81191.1"/>
    <property type="molecule type" value="Genomic_DNA"/>
</dbReference>
<dbReference type="NCBIfam" id="TIGR01979">
    <property type="entry name" value="sufS"/>
    <property type="match status" value="1"/>
</dbReference>
<evidence type="ECO:0000256" key="6">
    <source>
        <dbReference type="ARBA" id="ARBA00050776"/>
    </source>
</evidence>
<dbReference type="Proteomes" id="UP000388235">
    <property type="component" value="Chromosome"/>
</dbReference>
<organism evidence="10 11">
    <name type="scientific">Litorivicinus lipolyticus</name>
    <dbReference type="NCBI Taxonomy" id="418701"/>
    <lineage>
        <taxon>Bacteria</taxon>
        <taxon>Pseudomonadati</taxon>
        <taxon>Pseudomonadota</taxon>
        <taxon>Gammaproteobacteria</taxon>
        <taxon>Oceanospirillales</taxon>
        <taxon>Litorivicinaceae</taxon>
        <taxon>Litorivicinus</taxon>
    </lineage>
</organism>
<dbReference type="InterPro" id="IPR015424">
    <property type="entry name" value="PyrdxlP-dep_Trfase"/>
</dbReference>
<evidence type="ECO:0000313" key="11">
    <source>
        <dbReference type="Proteomes" id="UP000388235"/>
    </source>
</evidence>
<evidence type="ECO:0000259" key="9">
    <source>
        <dbReference type="Pfam" id="PF00266"/>
    </source>
</evidence>
<dbReference type="InterPro" id="IPR000192">
    <property type="entry name" value="Aminotrans_V_dom"/>
</dbReference>
<dbReference type="OrthoDB" id="9808002at2"/>
<keyword evidence="4 8" id="KW-0808">Transferase</keyword>